<gene>
    <name evidence="3" type="ORF">HNQ80_001184</name>
</gene>
<dbReference type="InterPro" id="IPR050469">
    <property type="entry name" value="Diguanylate_Cyclase"/>
</dbReference>
<name>A0A841KY90_9FIRM</name>
<dbReference type="GO" id="GO:1902201">
    <property type="term" value="P:negative regulation of bacterial-type flagellum-dependent cell motility"/>
    <property type="evidence" value="ECO:0007669"/>
    <property type="project" value="TreeGrafter"/>
</dbReference>
<dbReference type="GO" id="GO:0005886">
    <property type="term" value="C:plasma membrane"/>
    <property type="evidence" value="ECO:0007669"/>
    <property type="project" value="TreeGrafter"/>
</dbReference>
<dbReference type="Proteomes" id="UP000579281">
    <property type="component" value="Unassembled WGS sequence"/>
</dbReference>
<dbReference type="PANTHER" id="PTHR45138:SF9">
    <property type="entry name" value="DIGUANYLATE CYCLASE DGCM-RELATED"/>
    <property type="match status" value="1"/>
</dbReference>
<dbReference type="NCBIfam" id="TIGR00254">
    <property type="entry name" value="GGDEF"/>
    <property type="match status" value="1"/>
</dbReference>
<evidence type="ECO:0000313" key="4">
    <source>
        <dbReference type="Proteomes" id="UP000579281"/>
    </source>
</evidence>
<dbReference type="GO" id="GO:0052621">
    <property type="term" value="F:diguanylate cyclase activity"/>
    <property type="evidence" value="ECO:0007669"/>
    <property type="project" value="TreeGrafter"/>
</dbReference>
<dbReference type="PROSITE" id="PS50887">
    <property type="entry name" value="GGDEF"/>
    <property type="match status" value="1"/>
</dbReference>
<dbReference type="SUPFAM" id="SSF55073">
    <property type="entry name" value="Nucleotide cyclase"/>
    <property type="match status" value="1"/>
</dbReference>
<dbReference type="InterPro" id="IPR000160">
    <property type="entry name" value="GGDEF_dom"/>
</dbReference>
<feature type="region of interest" description="Disordered" evidence="1">
    <location>
        <begin position="234"/>
        <end position="253"/>
    </location>
</feature>
<reference evidence="3 4" key="1">
    <citation type="submission" date="2020-08" db="EMBL/GenBank/DDBJ databases">
        <title>Genomic Encyclopedia of Type Strains, Phase IV (KMG-IV): sequencing the most valuable type-strain genomes for metagenomic binning, comparative biology and taxonomic classification.</title>
        <authorList>
            <person name="Goeker M."/>
        </authorList>
    </citation>
    <scope>NUCLEOTIDE SEQUENCE [LARGE SCALE GENOMIC DNA]</scope>
    <source>
        <strain evidence="3 4">DSM 103526</strain>
    </source>
</reference>
<evidence type="ECO:0000256" key="1">
    <source>
        <dbReference type="SAM" id="MobiDB-lite"/>
    </source>
</evidence>
<dbReference type="EMBL" id="JACHEN010000005">
    <property type="protein sequence ID" value="MBB6215095.1"/>
    <property type="molecule type" value="Genomic_DNA"/>
</dbReference>
<dbReference type="Gene3D" id="3.30.70.270">
    <property type="match status" value="1"/>
</dbReference>
<feature type="domain" description="GGDEF" evidence="2">
    <location>
        <begin position="114"/>
        <end position="244"/>
    </location>
</feature>
<sequence length="253" mass="29326">MIMDFRGLQSIFVMLNEQCKMIYCSIEDRKMAEEIIRDIDIEASMNGENIIVKEKEDFNLKIEKIDLENTVLFAVTMEKQFHLELIYQDYFTGLYNRNYWEHIQSGTIKFPRVSNYTVVMIDIDNLKELNDTCGHGEGDRAIKTVGMSIKQCIREGDIGIHYGGDEFLLLLFDSDIKGAEKVIYRIRQEVASKNENSGIIVEISTGIAYSNCLKSLQNTVQIADMNMYMEKKTKYKNKRKGQKSYRRSAEKGK</sequence>
<protein>
    <submittedName>
        <fullName evidence="3">Diguanylate cyclase (GGDEF)-like protein</fullName>
    </submittedName>
</protein>
<evidence type="ECO:0000313" key="3">
    <source>
        <dbReference type="EMBL" id="MBB6215095.1"/>
    </source>
</evidence>
<dbReference type="InterPro" id="IPR029787">
    <property type="entry name" value="Nucleotide_cyclase"/>
</dbReference>
<dbReference type="SMART" id="SM00267">
    <property type="entry name" value="GGDEF"/>
    <property type="match status" value="1"/>
</dbReference>
<dbReference type="AlphaFoldDB" id="A0A841KY90"/>
<dbReference type="InterPro" id="IPR043128">
    <property type="entry name" value="Rev_trsase/Diguanyl_cyclase"/>
</dbReference>
<dbReference type="CDD" id="cd01949">
    <property type="entry name" value="GGDEF"/>
    <property type="match status" value="1"/>
</dbReference>
<proteinExistence type="predicted"/>
<organism evidence="3 4">
    <name type="scientific">Anaerosolibacter carboniphilus</name>
    <dbReference type="NCBI Taxonomy" id="1417629"/>
    <lineage>
        <taxon>Bacteria</taxon>
        <taxon>Bacillati</taxon>
        <taxon>Bacillota</taxon>
        <taxon>Clostridia</taxon>
        <taxon>Peptostreptococcales</taxon>
        <taxon>Thermotaleaceae</taxon>
        <taxon>Anaerosolibacter</taxon>
    </lineage>
</organism>
<dbReference type="Pfam" id="PF00990">
    <property type="entry name" value="GGDEF"/>
    <property type="match status" value="1"/>
</dbReference>
<dbReference type="GO" id="GO:0043709">
    <property type="term" value="P:cell adhesion involved in single-species biofilm formation"/>
    <property type="evidence" value="ECO:0007669"/>
    <property type="project" value="TreeGrafter"/>
</dbReference>
<feature type="compositionally biased region" description="Basic residues" evidence="1">
    <location>
        <begin position="234"/>
        <end position="246"/>
    </location>
</feature>
<comment type="caution">
    <text evidence="3">The sequence shown here is derived from an EMBL/GenBank/DDBJ whole genome shotgun (WGS) entry which is preliminary data.</text>
</comment>
<accession>A0A841KY90</accession>
<evidence type="ECO:0000259" key="2">
    <source>
        <dbReference type="PROSITE" id="PS50887"/>
    </source>
</evidence>
<keyword evidence="4" id="KW-1185">Reference proteome</keyword>
<dbReference type="PANTHER" id="PTHR45138">
    <property type="entry name" value="REGULATORY COMPONENTS OF SENSORY TRANSDUCTION SYSTEM"/>
    <property type="match status" value="1"/>
</dbReference>